<keyword evidence="2" id="KW-0489">Methyltransferase</keyword>
<keyword evidence="2" id="KW-0808">Transferase</keyword>
<evidence type="ECO:0000313" key="2">
    <source>
        <dbReference type="EMBL" id="UVI28499.1"/>
    </source>
</evidence>
<dbReference type="InterPro" id="IPR029063">
    <property type="entry name" value="SAM-dependent_MTases_sf"/>
</dbReference>
<sequence length="271" mass="30783">MKDEVYRYNHARWEALAQANALFTRPKLDLDKETARAYLNLDRFGITSDLTGQHVLCLASGGGQQSAAFALLGAIVTVYDISPSQLERDQAAADHYGTAIRIVQGDMRDLSCFGDDSFDIVWHPYSLTFVPDSRVVFHEVSRIMKEGGLYHLMCANPFFSGLTHADWNGEGYTLKQPYVDEATTSYPDQEWVYDRSQSDEIQAPREYRQTLSRIMNGLIQEGFLLAYFSEVKSNDPAPVPGSWGHFADIAPPWLEFIWTYNPNFLRTSMNR</sequence>
<keyword evidence="3" id="KW-1185">Reference proteome</keyword>
<dbReference type="Proteomes" id="UP001057877">
    <property type="component" value="Chromosome"/>
</dbReference>
<dbReference type="CDD" id="cd02440">
    <property type="entry name" value="AdoMet_MTases"/>
    <property type="match status" value="1"/>
</dbReference>
<evidence type="ECO:0000259" key="1">
    <source>
        <dbReference type="Pfam" id="PF08241"/>
    </source>
</evidence>
<feature type="domain" description="Methyltransferase type 11" evidence="1">
    <location>
        <begin position="56"/>
        <end position="150"/>
    </location>
</feature>
<dbReference type="EMBL" id="CP091430">
    <property type="protein sequence ID" value="UVI28499.1"/>
    <property type="molecule type" value="Genomic_DNA"/>
</dbReference>
<reference evidence="2" key="1">
    <citation type="submission" date="2022-01" db="EMBL/GenBank/DDBJ databases">
        <title>Paenibacillus spongiae sp. nov., isolated from marine sponge.</title>
        <authorList>
            <person name="Li Z."/>
            <person name="Zhang M."/>
        </authorList>
    </citation>
    <scope>NUCLEOTIDE SEQUENCE</scope>
    <source>
        <strain evidence="2">PHS-Z3</strain>
    </source>
</reference>
<proteinExistence type="predicted"/>
<evidence type="ECO:0000313" key="3">
    <source>
        <dbReference type="Proteomes" id="UP001057877"/>
    </source>
</evidence>
<accession>A0ABY5S499</accession>
<dbReference type="SUPFAM" id="SSF53335">
    <property type="entry name" value="S-adenosyl-L-methionine-dependent methyltransferases"/>
    <property type="match status" value="1"/>
</dbReference>
<name>A0ABY5S499_9BACL</name>
<dbReference type="InterPro" id="IPR013216">
    <property type="entry name" value="Methyltransf_11"/>
</dbReference>
<dbReference type="GO" id="GO:0008168">
    <property type="term" value="F:methyltransferase activity"/>
    <property type="evidence" value="ECO:0007669"/>
    <property type="project" value="UniProtKB-KW"/>
</dbReference>
<dbReference type="GO" id="GO:0032259">
    <property type="term" value="P:methylation"/>
    <property type="evidence" value="ECO:0007669"/>
    <property type="project" value="UniProtKB-KW"/>
</dbReference>
<gene>
    <name evidence="2" type="ORF">L1F29_24035</name>
</gene>
<dbReference type="Gene3D" id="3.40.50.150">
    <property type="entry name" value="Vaccinia Virus protein VP39"/>
    <property type="match status" value="1"/>
</dbReference>
<dbReference type="RefSeq" id="WP_258384588.1">
    <property type="nucleotide sequence ID" value="NZ_CP091430.1"/>
</dbReference>
<dbReference type="Pfam" id="PF08241">
    <property type="entry name" value="Methyltransf_11"/>
    <property type="match status" value="1"/>
</dbReference>
<organism evidence="2 3">
    <name type="scientific">Paenibacillus spongiae</name>
    <dbReference type="NCBI Taxonomy" id="2909671"/>
    <lineage>
        <taxon>Bacteria</taxon>
        <taxon>Bacillati</taxon>
        <taxon>Bacillota</taxon>
        <taxon>Bacilli</taxon>
        <taxon>Bacillales</taxon>
        <taxon>Paenibacillaceae</taxon>
        <taxon>Paenibacillus</taxon>
    </lineage>
</organism>
<protein>
    <submittedName>
        <fullName evidence="2">Class I SAM-dependent methyltransferase</fullName>
    </submittedName>
</protein>